<dbReference type="Pfam" id="PF08596">
    <property type="entry name" value="Lgl_C"/>
    <property type="match status" value="1"/>
</dbReference>
<dbReference type="InterPro" id="IPR001680">
    <property type="entry name" value="WD40_rpt"/>
</dbReference>
<dbReference type="AlphaFoldDB" id="A0A0C3PIY8"/>
<evidence type="ECO:0000256" key="3">
    <source>
        <dbReference type="SAM" id="MobiDB-lite"/>
    </source>
</evidence>
<evidence type="ECO:0000256" key="1">
    <source>
        <dbReference type="ARBA" id="ARBA00008070"/>
    </source>
</evidence>
<dbReference type="SUPFAM" id="SSF101898">
    <property type="entry name" value="NHL repeat"/>
    <property type="match status" value="1"/>
</dbReference>
<dbReference type="SUPFAM" id="SSF50978">
    <property type="entry name" value="WD40 repeat-like"/>
    <property type="match status" value="1"/>
</dbReference>
<evidence type="ECO:0000313" key="5">
    <source>
        <dbReference type="EMBL" id="KIO08541.1"/>
    </source>
</evidence>
<evidence type="ECO:0000256" key="2">
    <source>
        <dbReference type="ARBA" id="ARBA00022483"/>
    </source>
</evidence>
<accession>A0A0C3PIY8</accession>
<dbReference type="STRING" id="870435.A0A0C3PIY8"/>
<dbReference type="GO" id="GO:0005886">
    <property type="term" value="C:plasma membrane"/>
    <property type="evidence" value="ECO:0007669"/>
    <property type="project" value="TreeGrafter"/>
</dbReference>
<dbReference type="GO" id="GO:0005096">
    <property type="term" value="F:GTPase activator activity"/>
    <property type="evidence" value="ECO:0007669"/>
    <property type="project" value="TreeGrafter"/>
</dbReference>
<dbReference type="SMART" id="SM00320">
    <property type="entry name" value="WD40"/>
    <property type="match status" value="3"/>
</dbReference>
<evidence type="ECO:0000259" key="4">
    <source>
        <dbReference type="Pfam" id="PF08596"/>
    </source>
</evidence>
<gene>
    <name evidence="5" type="ORF">M404DRAFT_938541</name>
</gene>
<dbReference type="FunCoup" id="A0A0C3PIY8">
    <property type="interactions" value="32"/>
</dbReference>
<reference evidence="5 6" key="1">
    <citation type="submission" date="2014-04" db="EMBL/GenBank/DDBJ databases">
        <authorList>
            <consortium name="DOE Joint Genome Institute"/>
            <person name="Kuo A."/>
            <person name="Kohler A."/>
            <person name="Costa M.D."/>
            <person name="Nagy L.G."/>
            <person name="Floudas D."/>
            <person name="Copeland A."/>
            <person name="Barry K.W."/>
            <person name="Cichocki N."/>
            <person name="Veneault-Fourrey C."/>
            <person name="LaButti K."/>
            <person name="Lindquist E.A."/>
            <person name="Lipzen A."/>
            <person name="Lundell T."/>
            <person name="Morin E."/>
            <person name="Murat C."/>
            <person name="Sun H."/>
            <person name="Tunlid A."/>
            <person name="Henrissat B."/>
            <person name="Grigoriev I.V."/>
            <person name="Hibbett D.S."/>
            <person name="Martin F."/>
            <person name="Nordberg H.P."/>
            <person name="Cantor M.N."/>
            <person name="Hua S.X."/>
        </authorList>
    </citation>
    <scope>NUCLEOTIDE SEQUENCE [LARGE SCALE GENOMIC DNA]</scope>
    <source>
        <strain evidence="5 6">Marx 270</strain>
    </source>
</reference>
<keyword evidence="2" id="KW-0268">Exocytosis</keyword>
<dbReference type="InterPro" id="IPR036322">
    <property type="entry name" value="WD40_repeat_dom_sf"/>
</dbReference>
<dbReference type="HOGENOM" id="CLU_005737_1_0_1"/>
<dbReference type="PANTHER" id="PTHR10241">
    <property type="entry name" value="LETHAL 2 GIANT LARVAE PROTEIN"/>
    <property type="match status" value="1"/>
</dbReference>
<sequence>MLFSKLTSRHQSEAFSDLTTTKEVGDWHPNILRVLNFHFDVVTIAFDPTLGLLSSATSSGVIRIFGAPGVDVSLDLPEPLQVSFLRFSASTRQLVCIDERDQLHIWDLSQVGRPLHQQTSALDSCVSDISLSPFHTHALIVFQTGEIRAYDLLSLQMSPYMIPNLWKLHVEDVNATMKLLSDPAMELPIEIVCHPRNLKWIFVVFTGRTLYAYNNKPFLQVGSIHSASFATSMAIHPSGHFFAVGYADGVIGFWAIADEARPLSVNTLAELGEHVGGWSPFEQSPGGVGENNQHPNLEPVCKLAWYGFPNISDSFGGNSLLLVLGGCPTTSDRGLVALLMPTFNPGLSAPFPDKSTSLRQAARDEMVQALIPKRAHIYSPSAQVRDFCVVSCQTPHFSGVWDPAAVICLCGTSSSSQGVETYRFPPRSFLDGSLACLGNSSDSSETDIVGHLGALLEEMKLDLDQELLVPPSALRCGPSEIVKVYALDVKCEIMDYLSKASTAGNALVLCGGAAWLDPARLTQAKLSKYQPRRLLITIHGDASVRFHDISPQLLITTRESPMTKDFPETLVDLIINICDIFADPQLSKVNLPILPKIQSVQFTQESLECSIALETVEVLLYRFRLNDRQQHAPKEVDDEIVVLDQSLAAGCKFRPYLMLHRRPICNSPACSLPADVPIGFLAVGYADGCISVIDLRGPSILRVPRPDHPRKGPLNFHQSRNCGLDGIVSLTWTVSGIASEQNLFLRLISVHESGTSYVYELARKPGSSSYSFLEAVTTETLPNLFDNSSFVIDSKTGALMRADKAMFAVALQQDDSVAANSCFWVTASAQGAECRVDITGARVGRVNWDAKQNIIHASPVERNGSQSFVAWGSKGEILIYTLPSLELLHTSTFSPMPASLNLISVDITGDFIYCETTERPAMSRVTLASLFSRGVYDEPVTALLEHMTTTPPIPPQPQPAPPGLSSVLSAWLGYHTSASEEQQLDNIFAGQNRPVPRLRLPDSGSRDVEPADHSSAQSAVANTLRRAQDDVYGRLSSALTERGELLGAVEQRVESAAQRTEEMVAEARRVAAKQGAKRWFGF</sequence>
<dbReference type="Gene3D" id="2.130.10.10">
    <property type="entry name" value="YVTN repeat-like/Quinoprotein amine dehydrogenase"/>
    <property type="match status" value="1"/>
</dbReference>
<dbReference type="InParanoid" id="A0A0C3PIY8"/>
<proteinExistence type="inferred from homology"/>
<dbReference type="InterPro" id="IPR013905">
    <property type="entry name" value="Lgl_C_dom"/>
</dbReference>
<protein>
    <recommendedName>
        <fullName evidence="4">Lethal giant larvae (Lgl)-like C-terminal domain-containing protein</fullName>
    </recommendedName>
</protein>
<dbReference type="GO" id="GO:0005737">
    <property type="term" value="C:cytoplasm"/>
    <property type="evidence" value="ECO:0007669"/>
    <property type="project" value="TreeGrafter"/>
</dbReference>
<dbReference type="GO" id="GO:0006893">
    <property type="term" value="P:Golgi to plasma membrane transport"/>
    <property type="evidence" value="ECO:0007669"/>
    <property type="project" value="TreeGrafter"/>
</dbReference>
<dbReference type="GO" id="GO:0045159">
    <property type="term" value="F:myosin II binding"/>
    <property type="evidence" value="ECO:0007669"/>
    <property type="project" value="TreeGrafter"/>
</dbReference>
<name>A0A0C3PIY8_PISTI</name>
<dbReference type="GO" id="GO:0006887">
    <property type="term" value="P:exocytosis"/>
    <property type="evidence" value="ECO:0007669"/>
    <property type="project" value="UniProtKB-KW"/>
</dbReference>
<dbReference type="InterPro" id="IPR015943">
    <property type="entry name" value="WD40/YVTN_repeat-like_dom_sf"/>
</dbReference>
<dbReference type="PANTHER" id="PTHR10241:SF25">
    <property type="entry name" value="TOMOSYN, ISOFORM C"/>
    <property type="match status" value="1"/>
</dbReference>
<dbReference type="Proteomes" id="UP000054217">
    <property type="component" value="Unassembled WGS sequence"/>
</dbReference>
<comment type="similarity">
    <text evidence="1">Belongs to the WD repeat L(2)GL family.</text>
</comment>
<feature type="region of interest" description="Disordered" evidence="3">
    <location>
        <begin position="990"/>
        <end position="1022"/>
    </location>
</feature>
<evidence type="ECO:0000313" key="6">
    <source>
        <dbReference type="Proteomes" id="UP000054217"/>
    </source>
</evidence>
<dbReference type="OrthoDB" id="19944at2759"/>
<keyword evidence="6" id="KW-1185">Reference proteome</keyword>
<feature type="domain" description="Lethal giant larvae (Lgl)-like C-terminal" evidence="4">
    <location>
        <begin position="596"/>
        <end position="996"/>
    </location>
</feature>
<dbReference type="EMBL" id="KN831957">
    <property type="protein sequence ID" value="KIO08541.1"/>
    <property type="molecule type" value="Genomic_DNA"/>
</dbReference>
<dbReference type="GO" id="GO:0019905">
    <property type="term" value="F:syntaxin binding"/>
    <property type="evidence" value="ECO:0007669"/>
    <property type="project" value="TreeGrafter"/>
</dbReference>
<reference evidence="6" key="2">
    <citation type="submission" date="2015-01" db="EMBL/GenBank/DDBJ databases">
        <title>Evolutionary Origins and Diversification of the Mycorrhizal Mutualists.</title>
        <authorList>
            <consortium name="DOE Joint Genome Institute"/>
            <consortium name="Mycorrhizal Genomics Consortium"/>
            <person name="Kohler A."/>
            <person name="Kuo A."/>
            <person name="Nagy L.G."/>
            <person name="Floudas D."/>
            <person name="Copeland A."/>
            <person name="Barry K.W."/>
            <person name="Cichocki N."/>
            <person name="Veneault-Fourrey C."/>
            <person name="LaButti K."/>
            <person name="Lindquist E.A."/>
            <person name="Lipzen A."/>
            <person name="Lundell T."/>
            <person name="Morin E."/>
            <person name="Murat C."/>
            <person name="Riley R."/>
            <person name="Ohm R."/>
            <person name="Sun H."/>
            <person name="Tunlid A."/>
            <person name="Henrissat B."/>
            <person name="Grigoriev I.V."/>
            <person name="Hibbett D.S."/>
            <person name="Martin F."/>
        </authorList>
    </citation>
    <scope>NUCLEOTIDE SEQUENCE [LARGE SCALE GENOMIC DNA]</scope>
    <source>
        <strain evidence="6">Marx 270</strain>
    </source>
</reference>
<organism evidence="5 6">
    <name type="scientific">Pisolithus tinctorius Marx 270</name>
    <dbReference type="NCBI Taxonomy" id="870435"/>
    <lineage>
        <taxon>Eukaryota</taxon>
        <taxon>Fungi</taxon>
        <taxon>Dikarya</taxon>
        <taxon>Basidiomycota</taxon>
        <taxon>Agaricomycotina</taxon>
        <taxon>Agaricomycetes</taxon>
        <taxon>Agaricomycetidae</taxon>
        <taxon>Boletales</taxon>
        <taxon>Sclerodermatineae</taxon>
        <taxon>Pisolithaceae</taxon>
        <taxon>Pisolithus</taxon>
    </lineage>
</organism>